<dbReference type="EC" id="5.2.1.8" evidence="6"/>
<dbReference type="PROSITE" id="PS50059">
    <property type="entry name" value="FKBP_PPIASE"/>
    <property type="match status" value="2"/>
</dbReference>
<evidence type="ECO:0000256" key="4">
    <source>
        <dbReference type="ARBA" id="ARBA00023235"/>
    </source>
</evidence>
<evidence type="ECO:0000256" key="3">
    <source>
        <dbReference type="ARBA" id="ARBA00023110"/>
    </source>
</evidence>
<dbReference type="GO" id="GO:0003755">
    <property type="term" value="F:peptidyl-prolyl cis-trans isomerase activity"/>
    <property type="evidence" value="ECO:0007669"/>
    <property type="project" value="UniProtKB-UniRule"/>
</dbReference>
<evidence type="ECO:0000259" key="7">
    <source>
        <dbReference type="PROSITE" id="PS50059"/>
    </source>
</evidence>
<organism evidence="8 9">
    <name type="scientific">Chryseolinea serpens</name>
    <dbReference type="NCBI Taxonomy" id="947013"/>
    <lineage>
        <taxon>Bacteria</taxon>
        <taxon>Pseudomonadati</taxon>
        <taxon>Bacteroidota</taxon>
        <taxon>Cytophagia</taxon>
        <taxon>Cytophagales</taxon>
        <taxon>Fulvivirgaceae</taxon>
        <taxon>Chryseolinea</taxon>
    </lineage>
</organism>
<sequence>MKKNMKRVGWVALVLVGASLGLYSCIGSGDNYNAAAQLQADVASIDNFLDANFLDAVKDPTGIRMVITKLGAGLPALGSDSVDVDYVGTLFTTGAQFDAGNTKGLVAGYIDGWKVALTTLPSGSEATVYIPSPYGYANVDKASIPANSILVFNIKFNKVLITKAQIAQFKTDTTSINSYMTTKNITPVKDPSGLRYVVTDPGAGQIPGWYDRVKIKYDVKLLSDDSHVVASVDQTTDDAAVRVVDNIHALQIGLQRIHVGGKITLYCPSGYAYGPAGASAGGGIAVPANSPVILEVQLTGIVSQ</sequence>
<name>A0A1M5WDG8_9BACT</name>
<comment type="catalytic activity">
    <reaction evidence="1 5 6">
        <text>[protein]-peptidylproline (omega=180) = [protein]-peptidylproline (omega=0)</text>
        <dbReference type="Rhea" id="RHEA:16237"/>
        <dbReference type="Rhea" id="RHEA-COMP:10747"/>
        <dbReference type="Rhea" id="RHEA-COMP:10748"/>
        <dbReference type="ChEBI" id="CHEBI:83833"/>
        <dbReference type="ChEBI" id="CHEBI:83834"/>
        <dbReference type="EC" id="5.2.1.8"/>
    </reaction>
</comment>
<keyword evidence="3 5" id="KW-0697">Rotamase</keyword>
<dbReference type="AlphaFoldDB" id="A0A1M5WDG8"/>
<dbReference type="STRING" id="947013.SAMN04488109_5584"/>
<dbReference type="Gene3D" id="3.10.50.40">
    <property type="match status" value="2"/>
</dbReference>
<dbReference type="PANTHER" id="PTHR43811:SF19">
    <property type="entry name" value="39 KDA FK506-BINDING NUCLEAR PROTEIN"/>
    <property type="match status" value="1"/>
</dbReference>
<dbReference type="Proteomes" id="UP000184212">
    <property type="component" value="Unassembled WGS sequence"/>
</dbReference>
<comment type="similarity">
    <text evidence="2 6">Belongs to the FKBP-type PPIase family.</text>
</comment>
<dbReference type="OrthoDB" id="9814548at2"/>
<dbReference type="RefSeq" id="WP_073141294.1">
    <property type="nucleotide sequence ID" value="NZ_FQWQ01000005.1"/>
</dbReference>
<gene>
    <name evidence="8" type="ORF">SAMN04488109_5584</name>
</gene>
<feature type="domain" description="PPIase FKBP-type" evidence="7">
    <location>
        <begin position="79"/>
        <end position="160"/>
    </location>
</feature>
<reference evidence="8 9" key="1">
    <citation type="submission" date="2016-11" db="EMBL/GenBank/DDBJ databases">
        <authorList>
            <person name="Jaros S."/>
            <person name="Januszkiewicz K."/>
            <person name="Wedrychowicz H."/>
        </authorList>
    </citation>
    <scope>NUCLEOTIDE SEQUENCE [LARGE SCALE GENOMIC DNA]</scope>
    <source>
        <strain evidence="8 9">DSM 24574</strain>
    </source>
</reference>
<evidence type="ECO:0000256" key="1">
    <source>
        <dbReference type="ARBA" id="ARBA00000971"/>
    </source>
</evidence>
<keyword evidence="4 5" id="KW-0413">Isomerase</keyword>
<dbReference type="InterPro" id="IPR001179">
    <property type="entry name" value="PPIase_FKBP_dom"/>
</dbReference>
<accession>A0A1M5WDG8</accession>
<feature type="domain" description="PPIase FKBP-type" evidence="7">
    <location>
        <begin position="210"/>
        <end position="302"/>
    </location>
</feature>
<dbReference type="Pfam" id="PF00254">
    <property type="entry name" value="FKBP_C"/>
    <property type="match status" value="2"/>
</dbReference>
<proteinExistence type="inferred from homology"/>
<evidence type="ECO:0000313" key="9">
    <source>
        <dbReference type="Proteomes" id="UP000184212"/>
    </source>
</evidence>
<dbReference type="InterPro" id="IPR046357">
    <property type="entry name" value="PPIase_dom_sf"/>
</dbReference>
<evidence type="ECO:0000256" key="2">
    <source>
        <dbReference type="ARBA" id="ARBA00006577"/>
    </source>
</evidence>
<evidence type="ECO:0000256" key="6">
    <source>
        <dbReference type="RuleBase" id="RU003915"/>
    </source>
</evidence>
<evidence type="ECO:0000313" key="8">
    <source>
        <dbReference type="EMBL" id="SHH85274.1"/>
    </source>
</evidence>
<evidence type="ECO:0000256" key="5">
    <source>
        <dbReference type="PROSITE-ProRule" id="PRU00277"/>
    </source>
</evidence>
<keyword evidence="9" id="KW-1185">Reference proteome</keyword>
<dbReference type="SUPFAM" id="SSF54534">
    <property type="entry name" value="FKBP-like"/>
    <property type="match status" value="2"/>
</dbReference>
<dbReference type="PROSITE" id="PS51257">
    <property type="entry name" value="PROKAR_LIPOPROTEIN"/>
    <property type="match status" value="1"/>
</dbReference>
<dbReference type="EMBL" id="FQWQ01000005">
    <property type="protein sequence ID" value="SHH85274.1"/>
    <property type="molecule type" value="Genomic_DNA"/>
</dbReference>
<protein>
    <recommendedName>
        <fullName evidence="6">Peptidyl-prolyl cis-trans isomerase</fullName>
        <ecNumber evidence="6">5.2.1.8</ecNumber>
    </recommendedName>
</protein>
<dbReference type="PANTHER" id="PTHR43811">
    <property type="entry name" value="FKBP-TYPE PEPTIDYL-PROLYL CIS-TRANS ISOMERASE FKPA"/>
    <property type="match status" value="1"/>
</dbReference>